<proteinExistence type="predicted"/>
<organism evidence="1 2">
    <name type="scientific">Mucilaginibacter yixingensis</name>
    <dbReference type="NCBI Taxonomy" id="1295612"/>
    <lineage>
        <taxon>Bacteria</taxon>
        <taxon>Pseudomonadati</taxon>
        <taxon>Bacteroidota</taxon>
        <taxon>Sphingobacteriia</taxon>
        <taxon>Sphingobacteriales</taxon>
        <taxon>Sphingobacteriaceae</taxon>
        <taxon>Mucilaginibacter</taxon>
    </lineage>
</organism>
<evidence type="ECO:0000313" key="1">
    <source>
        <dbReference type="EMBL" id="PTQ94937.1"/>
    </source>
</evidence>
<protein>
    <submittedName>
        <fullName evidence="1">Uncharacterized protein</fullName>
    </submittedName>
</protein>
<gene>
    <name evidence="1" type="ORF">C8P68_106151</name>
</gene>
<dbReference type="RefSeq" id="WP_107829715.1">
    <property type="nucleotide sequence ID" value="NZ_CP160205.1"/>
</dbReference>
<dbReference type="EMBL" id="QAOQ01000006">
    <property type="protein sequence ID" value="PTQ94937.1"/>
    <property type="molecule type" value="Genomic_DNA"/>
</dbReference>
<sequence>MNKITLTLITAVGVLAAACKGMDAVDFAHLADEQPIKTIVPVNPNNGFITFKAGNATVNIDLAQGLRSADVRPRTLDIAGTAKNGGNPKFTFHAEESIIGFVQGVNIGNNNATYPADYIEYTDASGVVYSSRYVNDDPFYVYFSSIAYIQGGTLNGSFSGKLQSATGAQLNVKEGVFSVVFSN</sequence>
<accession>A0A2T5J712</accession>
<keyword evidence="2" id="KW-1185">Reference proteome</keyword>
<dbReference type="AlphaFoldDB" id="A0A2T5J712"/>
<name>A0A2T5J712_9SPHI</name>
<reference evidence="1 2" key="1">
    <citation type="submission" date="2018-04" db="EMBL/GenBank/DDBJ databases">
        <title>Genomic Encyclopedia of Archaeal and Bacterial Type Strains, Phase II (KMG-II): from individual species to whole genera.</title>
        <authorList>
            <person name="Goeker M."/>
        </authorList>
    </citation>
    <scope>NUCLEOTIDE SEQUENCE [LARGE SCALE GENOMIC DNA]</scope>
    <source>
        <strain evidence="1 2">DSM 26809</strain>
    </source>
</reference>
<comment type="caution">
    <text evidence="1">The sequence shown here is derived from an EMBL/GenBank/DDBJ whole genome shotgun (WGS) entry which is preliminary data.</text>
</comment>
<dbReference type="PROSITE" id="PS51257">
    <property type="entry name" value="PROKAR_LIPOPROTEIN"/>
    <property type="match status" value="1"/>
</dbReference>
<evidence type="ECO:0000313" key="2">
    <source>
        <dbReference type="Proteomes" id="UP000244168"/>
    </source>
</evidence>
<dbReference type="OrthoDB" id="759260at2"/>
<dbReference type="Proteomes" id="UP000244168">
    <property type="component" value="Unassembled WGS sequence"/>
</dbReference>